<feature type="region of interest" description="Disordered" evidence="1">
    <location>
        <begin position="374"/>
        <end position="435"/>
    </location>
</feature>
<feature type="compositionally biased region" description="Basic and acidic residues" evidence="1">
    <location>
        <begin position="216"/>
        <end position="228"/>
    </location>
</feature>
<dbReference type="OrthoDB" id="685425at2759"/>
<feature type="compositionally biased region" description="Acidic residues" evidence="1">
    <location>
        <begin position="284"/>
        <end position="293"/>
    </location>
</feature>
<accession>A0A9W7XAT1</accession>
<name>A0A9W7XAT1_9POAL</name>
<dbReference type="Pfam" id="PF04195">
    <property type="entry name" value="Transposase_28"/>
    <property type="match status" value="1"/>
</dbReference>
<feature type="compositionally biased region" description="Basic and acidic residues" evidence="1">
    <location>
        <begin position="374"/>
        <end position="383"/>
    </location>
</feature>
<evidence type="ECO:0000313" key="3">
    <source>
        <dbReference type="EMBL" id="KAJ1255531.1"/>
    </source>
</evidence>
<dbReference type="PANTHER" id="PTHR33026:SF7">
    <property type="entry name" value="OS03G0100275 PROTEIN"/>
    <property type="match status" value="1"/>
</dbReference>
<feature type="compositionally biased region" description="Basic and acidic residues" evidence="1">
    <location>
        <begin position="307"/>
        <end position="326"/>
    </location>
</feature>
<dbReference type="InterPro" id="IPR007321">
    <property type="entry name" value="Transposase_28"/>
</dbReference>
<dbReference type="PANTHER" id="PTHR33026">
    <property type="entry name" value="OS06G0360600 PROTEIN"/>
    <property type="match status" value="1"/>
</dbReference>
<proteinExistence type="predicted"/>
<feature type="compositionally biased region" description="Polar residues" evidence="1">
    <location>
        <begin position="416"/>
        <end position="431"/>
    </location>
</feature>
<comment type="caution">
    <text evidence="3">The sequence shown here is derived from an EMBL/GenBank/DDBJ whole genome shotgun (WGS) entry which is preliminary data.</text>
</comment>
<dbReference type="EMBL" id="MU629684">
    <property type="protein sequence ID" value="KAJ1255531.1"/>
    <property type="molecule type" value="Genomic_DNA"/>
</dbReference>
<feature type="region of interest" description="Disordered" evidence="1">
    <location>
        <begin position="216"/>
        <end position="346"/>
    </location>
</feature>
<dbReference type="Proteomes" id="UP001164776">
    <property type="component" value="Unassembled WGS sequence"/>
</dbReference>
<organism evidence="3 4">
    <name type="scientific">Paspalum vaginatum</name>
    <name type="common">seashore paspalum</name>
    <dbReference type="NCBI Taxonomy" id="158149"/>
    <lineage>
        <taxon>Eukaryota</taxon>
        <taxon>Viridiplantae</taxon>
        <taxon>Streptophyta</taxon>
        <taxon>Embryophyta</taxon>
        <taxon>Tracheophyta</taxon>
        <taxon>Spermatophyta</taxon>
        <taxon>Magnoliopsida</taxon>
        <taxon>Liliopsida</taxon>
        <taxon>Poales</taxon>
        <taxon>Poaceae</taxon>
        <taxon>PACMAD clade</taxon>
        <taxon>Panicoideae</taxon>
        <taxon>Andropogonodae</taxon>
        <taxon>Paspaleae</taxon>
        <taxon>Paspalinae</taxon>
        <taxon>Paspalum</taxon>
    </lineage>
</organism>
<keyword evidence="4" id="KW-1185">Reference proteome</keyword>
<dbReference type="AlphaFoldDB" id="A0A9W7XAT1"/>
<feature type="domain" description="Transposase (putative) gypsy type" evidence="2">
    <location>
        <begin position="32"/>
        <end position="87"/>
    </location>
</feature>
<evidence type="ECO:0000313" key="4">
    <source>
        <dbReference type="Proteomes" id="UP001164776"/>
    </source>
</evidence>
<gene>
    <name evidence="3" type="ORF">BS78_K192200</name>
</gene>
<evidence type="ECO:0000256" key="1">
    <source>
        <dbReference type="SAM" id="MobiDB-lite"/>
    </source>
</evidence>
<protein>
    <recommendedName>
        <fullName evidence="2">Transposase (putative) gypsy type domain-containing protein</fullName>
    </recommendedName>
</protein>
<reference evidence="3 4" key="1">
    <citation type="submission" date="2022-10" db="EMBL/GenBank/DDBJ databases">
        <title>WGS assembly of Paspalum vaginatum 540-79.</title>
        <authorList>
            <person name="Sun G."/>
            <person name="Wase N."/>
            <person name="Shu S."/>
            <person name="Jenkins J."/>
            <person name="Zhou B."/>
            <person name="Torres-Rodriguez J."/>
            <person name="Chen C."/>
            <person name="Sandor L."/>
            <person name="Plott C."/>
            <person name="Yoshinga Y."/>
            <person name="Daum C."/>
            <person name="Qi P."/>
            <person name="Barry K."/>
            <person name="Lipzen A."/>
            <person name="Berry L."/>
            <person name="Pedersen C."/>
            <person name="Gottilla T."/>
            <person name="Foltz A."/>
            <person name="Yu H."/>
            <person name="O'Malley R."/>
            <person name="Zhang C."/>
            <person name="Devos K."/>
            <person name="Sigmon B."/>
            <person name="Yu B."/>
            <person name="Obata T."/>
            <person name="Schmutz J."/>
            <person name="Schnable J."/>
        </authorList>
    </citation>
    <scope>NUCLEOTIDE SEQUENCE [LARGE SCALE GENOMIC DNA]</scope>
    <source>
        <strain evidence="4">cv. 540-79</strain>
    </source>
</reference>
<evidence type="ECO:0000259" key="2">
    <source>
        <dbReference type="Pfam" id="PF04195"/>
    </source>
</evidence>
<sequence>MSCISESHLNHLVRMGVLPPKELGGWRDCEGLPLCSFARGLLNFYCIDLSQLNPNSILQISIFIHLCRAFLGITPHFGLWKYLYHCKPGTRDKILQVVGGASLELRRGRKLVYLDIPLKDSNRGWPSEWFYMTNHANSLPARSGRQPNSKLGSWEEAPTTEEMAEVEILLNDISDLKDNGLTAHAIIIDFIFQNIQPTKDRVYPAYLYVGANDPTREIRPSKKSRLQEMTDNSKGSSLGGIDWSSLVDEEEEEEEIRLQRRQRRSKRAQEPEVTASPLTHLDMPVEEELDLSDMDPKPSAEQSTVPSERDVDPEKAPELESNEARAPELGTEVTEAPELGSDAAKAPELEALECMIEAPKIEAPERPIEGQLKSAEDHHDDTGARPLFNWQDALSNPEGKGTSGHQEHAMDEINPQPENEATTGNQTTNAENIPDISMPALSPQVEGPNINITNELNSFLQNWLDQVTQWLE</sequence>